<keyword evidence="3 5" id="KW-0689">Ribosomal protein</keyword>
<dbReference type="GO" id="GO:0003735">
    <property type="term" value="F:structural constituent of ribosome"/>
    <property type="evidence" value="ECO:0007669"/>
    <property type="project" value="InterPro"/>
</dbReference>
<evidence type="ECO:0000256" key="2">
    <source>
        <dbReference type="ARBA" id="ARBA00011838"/>
    </source>
</evidence>
<name>A0A9D0ZM92_9FIRM</name>
<dbReference type="InterPro" id="IPR018038">
    <property type="entry name" value="Ribosomal_uL30_CS"/>
</dbReference>
<sequence length="60" mass="6812">MKLKITQTRSTIACLKDQIATIKALGLHRIGHTVVKNDDPAIRGMIFKVRHMVKVEEIED</sequence>
<reference evidence="8" key="1">
    <citation type="submission" date="2020-10" db="EMBL/GenBank/DDBJ databases">
        <authorList>
            <person name="Gilroy R."/>
        </authorList>
    </citation>
    <scope>NUCLEOTIDE SEQUENCE</scope>
    <source>
        <strain evidence="8">ChiSjej6B24-2974</strain>
    </source>
</reference>
<dbReference type="NCBIfam" id="TIGR01308">
    <property type="entry name" value="rpmD_bact"/>
    <property type="match status" value="1"/>
</dbReference>
<dbReference type="GO" id="GO:0022625">
    <property type="term" value="C:cytosolic large ribosomal subunit"/>
    <property type="evidence" value="ECO:0007669"/>
    <property type="project" value="TreeGrafter"/>
</dbReference>
<evidence type="ECO:0000313" key="9">
    <source>
        <dbReference type="Proteomes" id="UP000824260"/>
    </source>
</evidence>
<dbReference type="InterPro" id="IPR036919">
    <property type="entry name" value="Ribo_uL30_ferredoxin-like_sf"/>
</dbReference>
<dbReference type="HAMAP" id="MF_01371_B">
    <property type="entry name" value="Ribosomal_uL30_B"/>
    <property type="match status" value="1"/>
</dbReference>
<protein>
    <recommendedName>
        <fullName evidence="5">Large ribosomal subunit protein uL30</fullName>
    </recommendedName>
</protein>
<feature type="domain" description="Large ribosomal subunit protein uL30-like ferredoxin-like fold" evidence="7">
    <location>
        <begin position="3"/>
        <end position="53"/>
    </location>
</feature>
<dbReference type="PROSITE" id="PS00634">
    <property type="entry name" value="RIBOSOMAL_L30"/>
    <property type="match status" value="1"/>
</dbReference>
<dbReference type="PANTHER" id="PTHR15892:SF2">
    <property type="entry name" value="LARGE RIBOSOMAL SUBUNIT PROTEIN UL30M"/>
    <property type="match status" value="1"/>
</dbReference>
<dbReference type="PANTHER" id="PTHR15892">
    <property type="entry name" value="MITOCHONDRIAL RIBOSOMAL PROTEIN L30"/>
    <property type="match status" value="1"/>
</dbReference>
<organism evidence="8 9">
    <name type="scientific">Candidatus Pullichristensenella stercorigallinarum</name>
    <dbReference type="NCBI Taxonomy" id="2840909"/>
    <lineage>
        <taxon>Bacteria</taxon>
        <taxon>Bacillati</taxon>
        <taxon>Bacillota</taxon>
        <taxon>Clostridia</taxon>
        <taxon>Candidatus Pullichristensenella</taxon>
    </lineage>
</organism>
<dbReference type="CDD" id="cd01658">
    <property type="entry name" value="Ribosomal_L30"/>
    <property type="match status" value="1"/>
</dbReference>
<dbReference type="Proteomes" id="UP000824260">
    <property type="component" value="Unassembled WGS sequence"/>
</dbReference>
<dbReference type="EMBL" id="DVFZ01000032">
    <property type="protein sequence ID" value="HIQ82036.1"/>
    <property type="molecule type" value="Genomic_DNA"/>
</dbReference>
<comment type="similarity">
    <text evidence="1 5 6">Belongs to the universal ribosomal protein uL30 family.</text>
</comment>
<evidence type="ECO:0000313" key="8">
    <source>
        <dbReference type="EMBL" id="HIQ82036.1"/>
    </source>
</evidence>
<comment type="subunit">
    <text evidence="2 5">Part of the 50S ribosomal subunit.</text>
</comment>
<dbReference type="FunFam" id="3.30.1390.20:FF:000001">
    <property type="entry name" value="50S ribosomal protein L30"/>
    <property type="match status" value="1"/>
</dbReference>
<dbReference type="SUPFAM" id="SSF55129">
    <property type="entry name" value="Ribosomal protein L30p/L7e"/>
    <property type="match status" value="1"/>
</dbReference>
<comment type="caution">
    <text evidence="8">The sequence shown here is derived from an EMBL/GenBank/DDBJ whole genome shotgun (WGS) entry which is preliminary data.</text>
</comment>
<dbReference type="InterPro" id="IPR005996">
    <property type="entry name" value="Ribosomal_uL30_bac-type"/>
</dbReference>
<dbReference type="AlphaFoldDB" id="A0A9D0ZM92"/>
<evidence type="ECO:0000256" key="6">
    <source>
        <dbReference type="RuleBase" id="RU003734"/>
    </source>
</evidence>
<evidence type="ECO:0000256" key="4">
    <source>
        <dbReference type="ARBA" id="ARBA00023274"/>
    </source>
</evidence>
<proteinExistence type="inferred from homology"/>
<evidence type="ECO:0000259" key="7">
    <source>
        <dbReference type="Pfam" id="PF00327"/>
    </source>
</evidence>
<evidence type="ECO:0000256" key="1">
    <source>
        <dbReference type="ARBA" id="ARBA00007594"/>
    </source>
</evidence>
<evidence type="ECO:0000256" key="5">
    <source>
        <dbReference type="HAMAP-Rule" id="MF_01371"/>
    </source>
</evidence>
<gene>
    <name evidence="5 8" type="primary">rpmD</name>
    <name evidence="8" type="ORF">IAA52_02920</name>
</gene>
<keyword evidence="4 5" id="KW-0687">Ribonucleoprotein</keyword>
<reference evidence="8" key="2">
    <citation type="journal article" date="2021" name="PeerJ">
        <title>Extensive microbial diversity within the chicken gut microbiome revealed by metagenomics and culture.</title>
        <authorList>
            <person name="Gilroy R."/>
            <person name="Ravi A."/>
            <person name="Getino M."/>
            <person name="Pursley I."/>
            <person name="Horton D.L."/>
            <person name="Alikhan N.F."/>
            <person name="Baker D."/>
            <person name="Gharbi K."/>
            <person name="Hall N."/>
            <person name="Watson M."/>
            <person name="Adriaenssens E.M."/>
            <person name="Foster-Nyarko E."/>
            <person name="Jarju S."/>
            <person name="Secka A."/>
            <person name="Antonio M."/>
            <person name="Oren A."/>
            <person name="Chaudhuri R.R."/>
            <person name="La Ragione R."/>
            <person name="Hildebrand F."/>
            <person name="Pallen M.J."/>
        </authorList>
    </citation>
    <scope>NUCLEOTIDE SEQUENCE</scope>
    <source>
        <strain evidence="8">ChiSjej6B24-2974</strain>
    </source>
</reference>
<dbReference type="GO" id="GO:0006412">
    <property type="term" value="P:translation"/>
    <property type="evidence" value="ECO:0007669"/>
    <property type="project" value="UniProtKB-UniRule"/>
</dbReference>
<dbReference type="InterPro" id="IPR016082">
    <property type="entry name" value="Ribosomal_uL30_ferredoxin-like"/>
</dbReference>
<accession>A0A9D0ZM92</accession>
<dbReference type="Pfam" id="PF00327">
    <property type="entry name" value="Ribosomal_L30"/>
    <property type="match status" value="1"/>
</dbReference>
<dbReference type="PIRSF" id="PIRSF002211">
    <property type="entry name" value="Ribosomal_L30_bac-type"/>
    <property type="match status" value="1"/>
</dbReference>
<dbReference type="Gene3D" id="3.30.1390.20">
    <property type="entry name" value="Ribosomal protein L30, ferredoxin-like fold domain"/>
    <property type="match status" value="1"/>
</dbReference>
<evidence type="ECO:0000256" key="3">
    <source>
        <dbReference type="ARBA" id="ARBA00022980"/>
    </source>
</evidence>